<accession>A0ABQ3YAM7</accession>
<dbReference type="Pfam" id="PF12697">
    <property type="entry name" value="Abhydrolase_6"/>
    <property type="match status" value="1"/>
</dbReference>
<dbReference type="InterPro" id="IPR052897">
    <property type="entry name" value="Sec-Metab_Biosynth_Hydrolase"/>
</dbReference>
<dbReference type="InterPro" id="IPR000073">
    <property type="entry name" value="AB_hydrolase_1"/>
</dbReference>
<feature type="domain" description="AB hydrolase-1" evidence="1">
    <location>
        <begin position="9"/>
        <end position="230"/>
    </location>
</feature>
<keyword evidence="3" id="KW-1185">Reference proteome</keyword>
<dbReference type="PANTHER" id="PTHR37017">
    <property type="entry name" value="AB HYDROLASE-1 DOMAIN-CONTAINING PROTEIN-RELATED"/>
    <property type="match status" value="1"/>
</dbReference>
<keyword evidence="2" id="KW-0378">Hydrolase</keyword>
<dbReference type="InterPro" id="IPR029058">
    <property type="entry name" value="AB_hydrolase_fold"/>
</dbReference>
<dbReference type="SUPFAM" id="SSF53474">
    <property type="entry name" value="alpha/beta-Hydrolases"/>
    <property type="match status" value="1"/>
</dbReference>
<gene>
    <name evidence="2" type="ORF">Ade02nite_56520</name>
</gene>
<protein>
    <submittedName>
        <fullName evidence="2">Alpha/beta hydrolase</fullName>
    </submittedName>
</protein>
<evidence type="ECO:0000313" key="3">
    <source>
        <dbReference type="Proteomes" id="UP000609879"/>
    </source>
</evidence>
<proteinExistence type="predicted"/>
<dbReference type="Gene3D" id="3.40.50.1820">
    <property type="entry name" value="alpha/beta hydrolase"/>
    <property type="match status" value="1"/>
</dbReference>
<evidence type="ECO:0000313" key="2">
    <source>
        <dbReference type="EMBL" id="GID77011.1"/>
    </source>
</evidence>
<reference evidence="2 3" key="1">
    <citation type="submission" date="2021-01" db="EMBL/GenBank/DDBJ databases">
        <title>Whole genome shotgun sequence of Actinoplanes deccanensis NBRC 13994.</title>
        <authorList>
            <person name="Komaki H."/>
            <person name="Tamura T."/>
        </authorList>
    </citation>
    <scope>NUCLEOTIDE SEQUENCE [LARGE SCALE GENOMIC DNA]</scope>
    <source>
        <strain evidence="2 3">NBRC 13994</strain>
    </source>
</reference>
<comment type="caution">
    <text evidence="2">The sequence shown here is derived from an EMBL/GenBank/DDBJ whole genome shotgun (WGS) entry which is preliminary data.</text>
</comment>
<organism evidence="2 3">
    <name type="scientific">Paractinoplanes deccanensis</name>
    <dbReference type="NCBI Taxonomy" id="113561"/>
    <lineage>
        <taxon>Bacteria</taxon>
        <taxon>Bacillati</taxon>
        <taxon>Actinomycetota</taxon>
        <taxon>Actinomycetes</taxon>
        <taxon>Micromonosporales</taxon>
        <taxon>Micromonosporaceae</taxon>
        <taxon>Paractinoplanes</taxon>
    </lineage>
</organism>
<dbReference type="RefSeq" id="WP_203770475.1">
    <property type="nucleotide sequence ID" value="NZ_BAAABO010000020.1"/>
</dbReference>
<dbReference type="Proteomes" id="UP000609879">
    <property type="component" value="Unassembled WGS sequence"/>
</dbReference>
<evidence type="ECO:0000259" key="1">
    <source>
        <dbReference type="Pfam" id="PF12697"/>
    </source>
</evidence>
<name>A0ABQ3YAM7_9ACTN</name>
<dbReference type="GO" id="GO:0016787">
    <property type="term" value="F:hydrolase activity"/>
    <property type="evidence" value="ECO:0007669"/>
    <property type="project" value="UniProtKB-KW"/>
</dbReference>
<sequence>MSDATEPVVVLVHGAFAESASWDGVVDRLTAEGVRVVAVANPLRGLLSDAAYVRDVIASLGGPVVLAGHSYGGSVITQAAGDNAAVKALVYVSAFAPENGESALELSGKFPGSTLGDAVVSRPLSSGGSELSIDQAKFAHQFAADVDPAVAARMAVAQRPVTEEALTAGLAAGTPAWRSLPSWFVWGGADLNIPAEALRFMAERAQGRGLREIPGAGHALPVSQPGPVAETILQAVRA</sequence>
<dbReference type="PANTHER" id="PTHR37017:SF11">
    <property type="entry name" value="ESTERASE_LIPASE_THIOESTERASE DOMAIN-CONTAINING PROTEIN"/>
    <property type="match status" value="1"/>
</dbReference>
<dbReference type="EMBL" id="BOMI01000114">
    <property type="protein sequence ID" value="GID77011.1"/>
    <property type="molecule type" value="Genomic_DNA"/>
</dbReference>